<accession>A0AC34QM10</accession>
<evidence type="ECO:0000313" key="2">
    <source>
        <dbReference type="WBParaSite" id="JU765_v2.g17428.t1"/>
    </source>
</evidence>
<reference evidence="2" key="1">
    <citation type="submission" date="2022-11" db="UniProtKB">
        <authorList>
            <consortium name="WormBaseParasite"/>
        </authorList>
    </citation>
    <scope>IDENTIFICATION</scope>
</reference>
<evidence type="ECO:0000313" key="1">
    <source>
        <dbReference type="Proteomes" id="UP000887576"/>
    </source>
</evidence>
<protein>
    <submittedName>
        <fullName evidence="2">Galectin</fullName>
    </submittedName>
</protein>
<sequence>MADLSNTGVPIPSLPLPFTYNLPESFGPGRVLFIHGIVNNHADVFQINLLAGSTNLDVVQGDVALHMETRYSQKRHSFNSSKGTEWSGEEHVPLAFEQGQVFDIQIHLLDDKIEVFANQQKIYECPHRIPPESIEYLNITGDVVLSGVYLDGKAYVLPFVSKPPNGHLSAGDRVIIYGIPNKAEFQVDFLGFNNESLFHFRANFDEQIVVRNAFIDGEWGREEKSGGFPFRKDAAFDLVIVNEPYFIQIFVDSRPYAQFNHRVRQPGADYAAVKISGDLQVFAFKIIHV</sequence>
<name>A0AC34QM10_9BILA</name>
<dbReference type="WBParaSite" id="JU765_v2.g17428.t1">
    <property type="protein sequence ID" value="JU765_v2.g17428.t1"/>
    <property type="gene ID" value="JU765_v2.g17428"/>
</dbReference>
<dbReference type="Proteomes" id="UP000887576">
    <property type="component" value="Unplaced"/>
</dbReference>
<proteinExistence type="predicted"/>
<organism evidence="1 2">
    <name type="scientific">Panagrolaimus sp. JU765</name>
    <dbReference type="NCBI Taxonomy" id="591449"/>
    <lineage>
        <taxon>Eukaryota</taxon>
        <taxon>Metazoa</taxon>
        <taxon>Ecdysozoa</taxon>
        <taxon>Nematoda</taxon>
        <taxon>Chromadorea</taxon>
        <taxon>Rhabditida</taxon>
        <taxon>Tylenchina</taxon>
        <taxon>Panagrolaimomorpha</taxon>
        <taxon>Panagrolaimoidea</taxon>
        <taxon>Panagrolaimidae</taxon>
        <taxon>Panagrolaimus</taxon>
    </lineage>
</organism>